<dbReference type="Proteomes" id="UP000287651">
    <property type="component" value="Unassembled WGS sequence"/>
</dbReference>
<sequence length="158" mass="17732">MTIVGGNEGGGRVAVAVGEDFGFGCDCWSRGLVAVREWSSDRGLQAIRKATVGRRLRQWVVATVVGDGRDDRRGGAAGSRWGRRHGKTCTARYIPVRQLTEEEEKKKKKKKKKRRSTLRRPSGDSARGSPVSRCRPRVLFSPREETERLPTRERIRGD</sequence>
<proteinExistence type="predicted"/>
<gene>
    <name evidence="2" type="ORF">B296_00044675</name>
</gene>
<accession>A0A426Y2A5</accession>
<feature type="compositionally biased region" description="Basic residues" evidence="1">
    <location>
        <begin position="106"/>
        <end position="118"/>
    </location>
</feature>
<feature type="region of interest" description="Disordered" evidence="1">
    <location>
        <begin position="67"/>
        <end position="158"/>
    </location>
</feature>
<reference evidence="2 3" key="1">
    <citation type="journal article" date="2014" name="Agronomy (Basel)">
        <title>A Draft Genome Sequence for Ensete ventricosum, the Drought-Tolerant Tree Against Hunger.</title>
        <authorList>
            <person name="Harrison J."/>
            <person name="Moore K.A."/>
            <person name="Paszkiewicz K."/>
            <person name="Jones T."/>
            <person name="Grant M."/>
            <person name="Ambacheew D."/>
            <person name="Muzemil S."/>
            <person name="Studholme D.J."/>
        </authorList>
    </citation>
    <scope>NUCLEOTIDE SEQUENCE [LARGE SCALE GENOMIC DNA]</scope>
</reference>
<name>A0A426Y2A5_ENSVE</name>
<evidence type="ECO:0000313" key="3">
    <source>
        <dbReference type="Proteomes" id="UP000287651"/>
    </source>
</evidence>
<dbReference type="AlphaFoldDB" id="A0A426Y2A5"/>
<feature type="non-terminal residue" evidence="2">
    <location>
        <position position="158"/>
    </location>
</feature>
<protein>
    <submittedName>
        <fullName evidence="2">Uncharacterized protein</fullName>
    </submittedName>
</protein>
<evidence type="ECO:0000256" key="1">
    <source>
        <dbReference type="SAM" id="MobiDB-lite"/>
    </source>
</evidence>
<organism evidence="2 3">
    <name type="scientific">Ensete ventricosum</name>
    <name type="common">Abyssinian banana</name>
    <name type="synonym">Musa ensete</name>
    <dbReference type="NCBI Taxonomy" id="4639"/>
    <lineage>
        <taxon>Eukaryota</taxon>
        <taxon>Viridiplantae</taxon>
        <taxon>Streptophyta</taxon>
        <taxon>Embryophyta</taxon>
        <taxon>Tracheophyta</taxon>
        <taxon>Spermatophyta</taxon>
        <taxon>Magnoliopsida</taxon>
        <taxon>Liliopsida</taxon>
        <taxon>Zingiberales</taxon>
        <taxon>Musaceae</taxon>
        <taxon>Ensete</taxon>
    </lineage>
</organism>
<dbReference type="EMBL" id="AMZH03015578">
    <property type="protein sequence ID" value="RRT45834.1"/>
    <property type="molecule type" value="Genomic_DNA"/>
</dbReference>
<evidence type="ECO:0000313" key="2">
    <source>
        <dbReference type="EMBL" id="RRT45834.1"/>
    </source>
</evidence>
<feature type="compositionally biased region" description="Basic and acidic residues" evidence="1">
    <location>
        <begin position="142"/>
        <end position="158"/>
    </location>
</feature>
<comment type="caution">
    <text evidence="2">The sequence shown here is derived from an EMBL/GenBank/DDBJ whole genome shotgun (WGS) entry which is preliminary data.</text>
</comment>